<evidence type="ECO:0000313" key="6">
    <source>
        <dbReference type="Proteomes" id="UP000649617"/>
    </source>
</evidence>
<dbReference type="Pfam" id="PF03144">
    <property type="entry name" value="GTP_EFTU_D2"/>
    <property type="match status" value="1"/>
</dbReference>
<evidence type="ECO:0000313" key="5">
    <source>
        <dbReference type="EMBL" id="CAE7643923.1"/>
    </source>
</evidence>
<evidence type="ECO:0000259" key="4">
    <source>
        <dbReference type="PROSITE" id="PS51722"/>
    </source>
</evidence>
<accession>A0A812VQT2</accession>
<dbReference type="InterPro" id="IPR009001">
    <property type="entry name" value="Transl_elong_EF1A/Init_IF2_C"/>
</dbReference>
<dbReference type="PRINTS" id="PR00315">
    <property type="entry name" value="ELONGATNFCT"/>
</dbReference>
<dbReference type="EMBL" id="CAJNIZ010042933">
    <property type="protein sequence ID" value="CAE7643923.1"/>
    <property type="molecule type" value="Genomic_DNA"/>
</dbReference>
<keyword evidence="2" id="KW-0547">Nucleotide-binding</keyword>
<dbReference type="PANTHER" id="PTHR23115">
    <property type="entry name" value="TRANSLATION FACTOR"/>
    <property type="match status" value="1"/>
</dbReference>
<dbReference type="Gene3D" id="3.40.50.300">
    <property type="entry name" value="P-loop containing nucleotide triphosphate hydrolases"/>
    <property type="match status" value="1"/>
</dbReference>
<comment type="caution">
    <text evidence="5">The sequence shown here is derived from an EMBL/GenBank/DDBJ whole genome shotgun (WGS) entry which is preliminary data.</text>
</comment>
<dbReference type="PROSITE" id="PS51722">
    <property type="entry name" value="G_TR_2"/>
    <property type="match status" value="1"/>
</dbReference>
<sequence length="457" mass="50676">MSKEHLSVVICGHVDSGKSTLAARMLFQLGGVPEQEQGTYMSYPACPHLFLDCSTEERERGITIACKRREFLTETWRYTLIDAPGHRDCIKNMLRAASQADTAILVVPARQLFADTLAPEGGTRQHAQLLSFLGVNQLCVAVSKMDYEVPSFRQERFEEIKSQIQRVLLRVGWRRKFVENTPIIPVSCPPGPETNLISPCSHIMPWWTGQEVEVDGRVCRVRTLYDVLDKVFRPPARKTDAALCMPVSNKYRIPGVGDVVLGRLEEGTLQPGDQVLFLPDRGMDRNCSASAKSIEMHHERRDAAAAGDIVGVHIADLRCLPETGDVMFRACDVIGRNVLRLEAQVIFVGNGSPVKPGYCPLAFARCGHAPCRIVAIQWKMSRRSGRQAEKVEGPTSLGRKELGLCTFEPLRPFFCDSVDVTPSLSRIIFLDGNVPVLLGKVVCCHHTEAADKGGKKK</sequence>
<dbReference type="SUPFAM" id="SSF52540">
    <property type="entry name" value="P-loop containing nucleoside triphosphate hydrolases"/>
    <property type="match status" value="1"/>
</dbReference>
<gene>
    <name evidence="5" type="primary">eEF1alpha1</name>
    <name evidence="5" type="ORF">SPIL2461_LOCUS17089</name>
</gene>
<protein>
    <submittedName>
        <fullName evidence="5">EEF1alpha1 protein</fullName>
    </submittedName>
</protein>
<dbReference type="GO" id="GO:0005525">
    <property type="term" value="F:GTP binding"/>
    <property type="evidence" value="ECO:0007669"/>
    <property type="project" value="UniProtKB-KW"/>
</dbReference>
<dbReference type="InterPro" id="IPR009000">
    <property type="entry name" value="Transl_B-barrel_sf"/>
</dbReference>
<evidence type="ECO:0000256" key="1">
    <source>
        <dbReference type="ARBA" id="ARBA00007249"/>
    </source>
</evidence>
<proteinExistence type="inferred from homology"/>
<name>A0A812VQT2_SYMPI</name>
<dbReference type="InterPro" id="IPR050100">
    <property type="entry name" value="TRAFAC_GTPase_members"/>
</dbReference>
<evidence type="ECO:0000256" key="2">
    <source>
        <dbReference type="ARBA" id="ARBA00022741"/>
    </source>
</evidence>
<dbReference type="OrthoDB" id="5864168at2759"/>
<keyword evidence="3" id="KW-0342">GTP-binding</keyword>
<keyword evidence="6" id="KW-1185">Reference proteome</keyword>
<dbReference type="Proteomes" id="UP000649617">
    <property type="component" value="Unassembled WGS sequence"/>
</dbReference>
<feature type="domain" description="Tr-type G" evidence="4">
    <location>
        <begin position="3"/>
        <end position="236"/>
    </location>
</feature>
<dbReference type="GO" id="GO:0003924">
    <property type="term" value="F:GTPase activity"/>
    <property type="evidence" value="ECO:0007669"/>
    <property type="project" value="InterPro"/>
</dbReference>
<dbReference type="AlphaFoldDB" id="A0A812VQT2"/>
<dbReference type="SUPFAM" id="SSF50447">
    <property type="entry name" value="Translation proteins"/>
    <property type="match status" value="1"/>
</dbReference>
<dbReference type="SUPFAM" id="SSF50465">
    <property type="entry name" value="EF-Tu/eEF-1alpha/eIF2-gamma C-terminal domain"/>
    <property type="match status" value="1"/>
</dbReference>
<comment type="similarity">
    <text evidence="1">Belongs to the TRAFAC class translation factor GTPase superfamily. Classic translation factor GTPase family. EF-Tu/EF-1A subfamily.</text>
</comment>
<dbReference type="Pfam" id="PF00009">
    <property type="entry name" value="GTP_EFTU"/>
    <property type="match status" value="1"/>
</dbReference>
<evidence type="ECO:0000256" key="3">
    <source>
        <dbReference type="ARBA" id="ARBA00023134"/>
    </source>
</evidence>
<dbReference type="InterPro" id="IPR027417">
    <property type="entry name" value="P-loop_NTPase"/>
</dbReference>
<dbReference type="InterPro" id="IPR004161">
    <property type="entry name" value="EFTu-like_2"/>
</dbReference>
<dbReference type="Gene3D" id="2.40.30.10">
    <property type="entry name" value="Translation factors"/>
    <property type="match status" value="2"/>
</dbReference>
<organism evidence="5 6">
    <name type="scientific">Symbiodinium pilosum</name>
    <name type="common">Dinoflagellate</name>
    <dbReference type="NCBI Taxonomy" id="2952"/>
    <lineage>
        <taxon>Eukaryota</taxon>
        <taxon>Sar</taxon>
        <taxon>Alveolata</taxon>
        <taxon>Dinophyceae</taxon>
        <taxon>Suessiales</taxon>
        <taxon>Symbiodiniaceae</taxon>
        <taxon>Symbiodinium</taxon>
    </lineage>
</organism>
<dbReference type="InterPro" id="IPR000795">
    <property type="entry name" value="T_Tr_GTP-bd_dom"/>
</dbReference>
<reference evidence="5" key="1">
    <citation type="submission" date="2021-02" db="EMBL/GenBank/DDBJ databases">
        <authorList>
            <person name="Dougan E. K."/>
            <person name="Rhodes N."/>
            <person name="Thang M."/>
            <person name="Chan C."/>
        </authorList>
    </citation>
    <scope>NUCLEOTIDE SEQUENCE</scope>
</reference>
<dbReference type="InterPro" id="IPR054696">
    <property type="entry name" value="GTP-eEF1A_C"/>
</dbReference>
<dbReference type="Pfam" id="PF22594">
    <property type="entry name" value="GTP-eEF1A_C"/>
    <property type="match status" value="1"/>
</dbReference>